<gene>
    <name evidence="1" type="primary">gel4_2</name>
    <name evidence="1" type="ORF">DSO57_1010817</name>
</gene>
<sequence length="431" mass="48174">MKGTKLFDSVTGEQFYIKGVAYQPRSNGNSDVLADVNACTRDAKILKELGANTIRVYEVYPENNHDACMAALEREGIYLMLDLPIPRKSIDRNAPRYSVEILNHYKATVDAFGKYPNLLGLIAGNEVTNDIRTTEASAHIKAVLRDTKAYIAQRGWKIPVGYADNDDPAIRKNIQDYFNCGTKEERADFYGINVYSWCGESNFVQSGYKDRTAELQDYNVPVLLTEYGCNVTPTRPFNEIQSLYGNDMQDVFSGGFIYEYSNESNNYGLVKINGNNVEKLKDFYTVQSQFSKINPKKTSIRECPAKKPSRQCPKVSESWKSNAKLPPTPSEEACRCAYRSLECRINKAATLPENGQTVGEQLGFICQYDVCGDVASDWKNGTYGRFSTCDATVVNSIIFNIAYKDGTACDFKGMAEKVAPTGDINLCTARH</sequence>
<name>A0ACC2S8G8_9FUNG</name>
<accession>A0ACC2S8G8</accession>
<keyword evidence="2" id="KW-1185">Reference proteome</keyword>
<organism evidence="1 2">
    <name type="scientific">Entomophthora muscae</name>
    <dbReference type="NCBI Taxonomy" id="34485"/>
    <lineage>
        <taxon>Eukaryota</taxon>
        <taxon>Fungi</taxon>
        <taxon>Fungi incertae sedis</taxon>
        <taxon>Zoopagomycota</taxon>
        <taxon>Entomophthoromycotina</taxon>
        <taxon>Entomophthoromycetes</taxon>
        <taxon>Entomophthorales</taxon>
        <taxon>Entomophthoraceae</taxon>
        <taxon>Entomophthora</taxon>
    </lineage>
</organism>
<evidence type="ECO:0000313" key="2">
    <source>
        <dbReference type="Proteomes" id="UP001165960"/>
    </source>
</evidence>
<dbReference type="EMBL" id="QTSX02005716">
    <property type="protein sequence ID" value="KAJ9058587.1"/>
    <property type="molecule type" value="Genomic_DNA"/>
</dbReference>
<evidence type="ECO:0000313" key="1">
    <source>
        <dbReference type="EMBL" id="KAJ9058587.1"/>
    </source>
</evidence>
<comment type="caution">
    <text evidence="1">The sequence shown here is derived from an EMBL/GenBank/DDBJ whole genome shotgun (WGS) entry which is preliminary data.</text>
</comment>
<proteinExistence type="predicted"/>
<dbReference type="Proteomes" id="UP001165960">
    <property type="component" value="Unassembled WGS sequence"/>
</dbReference>
<protein>
    <submittedName>
        <fullName evidence="1">1 3-beta-glucanosyltransferase gel4</fullName>
    </submittedName>
</protein>
<reference evidence="1" key="1">
    <citation type="submission" date="2022-04" db="EMBL/GenBank/DDBJ databases">
        <title>Genome of the entomopathogenic fungus Entomophthora muscae.</title>
        <authorList>
            <person name="Elya C."/>
            <person name="Lovett B.R."/>
            <person name="Lee E."/>
            <person name="Macias A.M."/>
            <person name="Hajek A.E."/>
            <person name="De Bivort B.L."/>
            <person name="Kasson M.T."/>
            <person name="De Fine Licht H.H."/>
            <person name="Stajich J.E."/>
        </authorList>
    </citation>
    <scope>NUCLEOTIDE SEQUENCE</scope>
    <source>
        <strain evidence="1">Berkeley</strain>
    </source>
</reference>